<dbReference type="Gene3D" id="3.40.720.10">
    <property type="entry name" value="Alkaline Phosphatase, subunit A"/>
    <property type="match status" value="1"/>
</dbReference>
<dbReference type="InterPro" id="IPR017850">
    <property type="entry name" value="Alkaline_phosphatase_core_sf"/>
</dbReference>
<proteinExistence type="predicted"/>
<dbReference type="AlphaFoldDB" id="A0A2W5A5M2"/>
<evidence type="ECO:0000256" key="7">
    <source>
        <dbReference type="PIRSR" id="PIRSR005091-2"/>
    </source>
</evidence>
<protein>
    <submittedName>
        <fullName evidence="11">Sulfatase</fullName>
    </submittedName>
</protein>
<feature type="active site" evidence="6">
    <location>
        <position position="319"/>
    </location>
</feature>
<feature type="transmembrane region" description="Helical" evidence="9">
    <location>
        <begin position="52"/>
        <end position="74"/>
    </location>
</feature>
<feature type="binding site" evidence="7">
    <location>
        <position position="437"/>
    </location>
    <ligand>
        <name>substrate</name>
    </ligand>
</feature>
<dbReference type="InterPro" id="IPR012160">
    <property type="entry name" value="LtaS-like"/>
</dbReference>
<evidence type="ECO:0000313" key="11">
    <source>
        <dbReference type="EMBL" id="PZO88766.1"/>
    </source>
</evidence>
<dbReference type="Gene3D" id="3.30.1120.80">
    <property type="match status" value="1"/>
</dbReference>
<feature type="binding site" evidence="8">
    <location>
        <position position="279"/>
    </location>
    <ligand>
        <name>Mn(2+)</name>
        <dbReference type="ChEBI" id="CHEBI:29035"/>
    </ligand>
</feature>
<evidence type="ECO:0000259" key="10">
    <source>
        <dbReference type="Pfam" id="PF00884"/>
    </source>
</evidence>
<keyword evidence="4 9" id="KW-1133">Transmembrane helix</keyword>
<feature type="binding site" evidence="8">
    <location>
        <position position="490"/>
    </location>
    <ligand>
        <name>Mn(2+)</name>
        <dbReference type="ChEBI" id="CHEBI:29035"/>
    </ligand>
</feature>
<feature type="binding site" evidence="8">
    <location>
        <position position="489"/>
    </location>
    <ligand>
        <name>Mn(2+)</name>
        <dbReference type="ChEBI" id="CHEBI:29035"/>
    </ligand>
</feature>
<feature type="domain" description="Sulfatase N-terminal" evidence="10">
    <location>
        <begin position="272"/>
        <end position="541"/>
    </location>
</feature>
<evidence type="ECO:0000313" key="12">
    <source>
        <dbReference type="Proteomes" id="UP000249557"/>
    </source>
</evidence>
<keyword evidence="7" id="KW-0479">Metal-binding</keyword>
<dbReference type="PANTHER" id="PTHR47371:SF3">
    <property type="entry name" value="PHOSPHOGLYCEROL TRANSFERASE I"/>
    <property type="match status" value="1"/>
</dbReference>
<evidence type="ECO:0000256" key="9">
    <source>
        <dbReference type="SAM" id="Phobius"/>
    </source>
</evidence>
<dbReference type="SUPFAM" id="SSF53649">
    <property type="entry name" value="Alkaline phosphatase-like"/>
    <property type="match status" value="1"/>
</dbReference>
<keyword evidence="5 9" id="KW-0472">Membrane</keyword>
<accession>A0A2W5A5M2</accession>
<evidence type="ECO:0000256" key="3">
    <source>
        <dbReference type="ARBA" id="ARBA00022692"/>
    </source>
</evidence>
<evidence type="ECO:0000256" key="2">
    <source>
        <dbReference type="ARBA" id="ARBA00022475"/>
    </source>
</evidence>
<dbReference type="GO" id="GO:0046872">
    <property type="term" value="F:metal ion binding"/>
    <property type="evidence" value="ECO:0007669"/>
    <property type="project" value="UniProtKB-KW"/>
</dbReference>
<comment type="subcellular location">
    <subcellularLocation>
        <location evidence="1">Cell membrane</location>
        <topology evidence="1">Multi-pass membrane protein</topology>
    </subcellularLocation>
</comment>
<dbReference type="EMBL" id="QFNK01000008">
    <property type="protein sequence ID" value="PZO88766.1"/>
    <property type="molecule type" value="Genomic_DNA"/>
</dbReference>
<evidence type="ECO:0000256" key="6">
    <source>
        <dbReference type="PIRSR" id="PIRSR005091-1"/>
    </source>
</evidence>
<keyword evidence="7" id="KW-0464">Manganese</keyword>
<keyword evidence="3 9" id="KW-0812">Transmembrane</keyword>
<keyword evidence="2" id="KW-1003">Cell membrane</keyword>
<dbReference type="Proteomes" id="UP000249557">
    <property type="component" value="Unassembled WGS sequence"/>
</dbReference>
<feature type="binding site" evidence="8">
    <location>
        <position position="319"/>
    </location>
    <ligand>
        <name>Mn(2+)</name>
        <dbReference type="ChEBI" id="CHEBI:29035"/>
    </ligand>
</feature>
<dbReference type="GO" id="GO:0005886">
    <property type="term" value="C:plasma membrane"/>
    <property type="evidence" value="ECO:0007669"/>
    <property type="project" value="UniProtKB-SubCell"/>
</dbReference>
<comment type="caution">
    <text evidence="11">The sequence shown here is derived from an EMBL/GenBank/DDBJ whole genome shotgun (WGS) entry which is preliminary data.</text>
</comment>
<gene>
    <name evidence="11" type="ORF">DI626_00970</name>
</gene>
<dbReference type="PANTHER" id="PTHR47371">
    <property type="entry name" value="LIPOTEICHOIC ACID SYNTHASE"/>
    <property type="match status" value="1"/>
</dbReference>
<evidence type="ECO:0000256" key="1">
    <source>
        <dbReference type="ARBA" id="ARBA00004651"/>
    </source>
</evidence>
<dbReference type="PIRSF" id="PIRSF005091">
    <property type="entry name" value="Mmb_sulf_HI1246"/>
    <property type="match status" value="1"/>
</dbReference>
<evidence type="ECO:0000256" key="8">
    <source>
        <dbReference type="PIRSR" id="PIRSR005091-3"/>
    </source>
</evidence>
<feature type="transmembrane region" description="Helical" evidence="9">
    <location>
        <begin position="86"/>
        <end position="109"/>
    </location>
</feature>
<dbReference type="Pfam" id="PF00884">
    <property type="entry name" value="Sulfatase"/>
    <property type="match status" value="1"/>
</dbReference>
<feature type="transmembrane region" description="Helical" evidence="9">
    <location>
        <begin position="140"/>
        <end position="162"/>
    </location>
</feature>
<evidence type="ECO:0000256" key="4">
    <source>
        <dbReference type="ARBA" id="ARBA00022989"/>
    </source>
</evidence>
<organism evidence="11 12">
    <name type="scientific">Micavibrio aeruginosavorus</name>
    <dbReference type="NCBI Taxonomy" id="349221"/>
    <lineage>
        <taxon>Bacteria</taxon>
        <taxon>Pseudomonadati</taxon>
        <taxon>Bdellovibrionota</taxon>
        <taxon>Bdellovibrionia</taxon>
        <taxon>Bdellovibrionales</taxon>
        <taxon>Pseudobdellovibrionaceae</taxon>
        <taxon>Micavibrio</taxon>
    </lineage>
</organism>
<dbReference type="InterPro" id="IPR000917">
    <property type="entry name" value="Sulfatase_N"/>
</dbReference>
<feature type="transmembrane region" description="Helical" evidence="9">
    <location>
        <begin position="12"/>
        <end position="32"/>
    </location>
</feature>
<sequence length="628" mass="70731">METARYMCQRLAPFFVFFLIIGFATRVALSLYNPADVEGGGFDMLQAFLVGLYFDIGTFAYFAIPLILAALAIPARVQGTKTDNRITAFVFFLFAYVMVFTAAGEWFFWDEFQSRYNFIAVDYLVYTHEVIGNIRESYPVFPIMAAIAVFTGLLAWAVYKILPRFSPLGVTLGRRLGAFALVIILAVTSNLVWRSEQASVSDNRYINELAHNGVYELFNAYSHNELTYEDFYITRPEAEIREFIAAKTGGNAQAESPLSHTVKARAAKKQYNLVVITVESLGANFLTRFGSTTNITPNLDKLVDKSMFFSNLYATGTRTVYGLAALTLASPPIPGNSIVRRHDNGGLATIGDVLRKQGYSTKFIYGGFGYFDNMNAFFDANGYEVVDRNNLSKEEINFANIWGVADDDLFRRVLKENDKAHAEGKPFFDMVMTTSNHRPYTYPEGKIDLPPKSGRRGGVKYSDFAIDEFLREAAKKPWFKDTIFVIVADHTAGSSGKSQLDPTKYHIPMWVYAPGIIKPRIVDTMMSQIDVVPTVLGLMNVSYESKFFGRDIMKEKPGRVFISNYQQLGYMTDKGLVILSPVNKADFYKRDASGQYVRQDNVPQDILNEAIGYYQSAAQWRSWSKKAE</sequence>
<name>A0A2W5A5M2_9BACT</name>
<reference evidence="11 12" key="1">
    <citation type="submission" date="2017-08" db="EMBL/GenBank/DDBJ databases">
        <title>Infants hospitalized years apart are colonized by the same room-sourced microbial strains.</title>
        <authorList>
            <person name="Brooks B."/>
            <person name="Olm M.R."/>
            <person name="Firek B.A."/>
            <person name="Baker R."/>
            <person name="Thomas B.C."/>
            <person name="Morowitz M.J."/>
            <person name="Banfield J.F."/>
        </authorList>
    </citation>
    <scope>NUCLEOTIDE SEQUENCE [LARGE SCALE GENOMIC DNA]</scope>
    <source>
        <strain evidence="11">S2_018_000_R2_104</strain>
    </source>
</reference>
<dbReference type="InterPro" id="IPR050448">
    <property type="entry name" value="OpgB/LTA_synthase_biosynth"/>
</dbReference>
<dbReference type="CDD" id="cd16015">
    <property type="entry name" value="LTA_synthase"/>
    <property type="match status" value="1"/>
</dbReference>
<evidence type="ECO:0000256" key="5">
    <source>
        <dbReference type="ARBA" id="ARBA00023136"/>
    </source>
</evidence>
<feature type="transmembrane region" description="Helical" evidence="9">
    <location>
        <begin position="174"/>
        <end position="193"/>
    </location>
</feature>